<dbReference type="Pfam" id="PF08281">
    <property type="entry name" value="Sigma70_r4_2"/>
    <property type="match status" value="1"/>
</dbReference>
<keyword evidence="4" id="KW-0238">DNA-binding</keyword>
<reference evidence="8 9" key="1">
    <citation type="journal article" date="2009" name="Stand. Genomic Sci.">
        <title>Complete genome sequence of Catenulispora acidiphila type strain (ID 139908).</title>
        <authorList>
            <person name="Copeland A."/>
            <person name="Lapidus A."/>
            <person name="Glavina Del Rio T."/>
            <person name="Nolan M."/>
            <person name="Lucas S."/>
            <person name="Chen F."/>
            <person name="Tice H."/>
            <person name="Cheng J.F."/>
            <person name="Bruce D."/>
            <person name="Goodwin L."/>
            <person name="Pitluck S."/>
            <person name="Mikhailova N."/>
            <person name="Pati A."/>
            <person name="Ivanova N."/>
            <person name="Mavromatis K."/>
            <person name="Chen A."/>
            <person name="Palaniappan K."/>
            <person name="Chain P."/>
            <person name="Land M."/>
            <person name="Hauser L."/>
            <person name="Chang Y.J."/>
            <person name="Jeffries C.D."/>
            <person name="Chertkov O."/>
            <person name="Brettin T."/>
            <person name="Detter J.C."/>
            <person name="Han C."/>
            <person name="Ali Z."/>
            <person name="Tindall B.J."/>
            <person name="Goker M."/>
            <person name="Bristow J."/>
            <person name="Eisen J.A."/>
            <person name="Markowitz V."/>
            <person name="Hugenholtz P."/>
            <person name="Kyrpides N.C."/>
            <person name="Klenk H.P."/>
        </authorList>
    </citation>
    <scope>NUCLEOTIDE SEQUENCE [LARGE SCALE GENOMIC DNA]</scope>
    <source>
        <strain evidence="9">DSM 44928 / JCM 14897 / NBRC 102108 / NRRL B-24433 / ID139908</strain>
    </source>
</reference>
<dbReference type="InterPro" id="IPR013249">
    <property type="entry name" value="RNA_pol_sigma70_r4_t2"/>
</dbReference>
<dbReference type="RefSeq" id="WP_015792697.1">
    <property type="nucleotide sequence ID" value="NC_013131.1"/>
</dbReference>
<dbReference type="SUPFAM" id="SSF88946">
    <property type="entry name" value="Sigma2 domain of RNA polymerase sigma factors"/>
    <property type="match status" value="1"/>
</dbReference>
<dbReference type="OrthoDB" id="3783006at2"/>
<comment type="similarity">
    <text evidence="1">Belongs to the sigma-70 factor family. ECF subfamily.</text>
</comment>
<accession>C7QGC3</accession>
<dbReference type="GO" id="GO:0016987">
    <property type="term" value="F:sigma factor activity"/>
    <property type="evidence" value="ECO:0007669"/>
    <property type="project" value="UniProtKB-KW"/>
</dbReference>
<dbReference type="GO" id="GO:0006352">
    <property type="term" value="P:DNA-templated transcription initiation"/>
    <property type="evidence" value="ECO:0007669"/>
    <property type="project" value="InterPro"/>
</dbReference>
<dbReference type="STRING" id="479433.Caci_4104"/>
<dbReference type="InterPro" id="IPR007627">
    <property type="entry name" value="RNA_pol_sigma70_r2"/>
</dbReference>
<keyword evidence="3" id="KW-0731">Sigma factor</keyword>
<feature type="domain" description="RNA polymerase sigma-70 region 2" evidence="6">
    <location>
        <begin position="19"/>
        <end position="80"/>
    </location>
</feature>
<dbReference type="CDD" id="cd06171">
    <property type="entry name" value="Sigma70_r4"/>
    <property type="match status" value="1"/>
</dbReference>
<gene>
    <name evidence="8" type="ordered locus">Caci_4104</name>
</gene>
<keyword evidence="2" id="KW-0805">Transcription regulation</keyword>
<keyword evidence="9" id="KW-1185">Reference proteome</keyword>
<evidence type="ECO:0000256" key="2">
    <source>
        <dbReference type="ARBA" id="ARBA00023015"/>
    </source>
</evidence>
<dbReference type="SUPFAM" id="SSF88659">
    <property type="entry name" value="Sigma3 and sigma4 domains of RNA polymerase sigma factors"/>
    <property type="match status" value="1"/>
</dbReference>
<proteinExistence type="inferred from homology"/>
<name>C7QGC3_CATAD</name>
<protein>
    <submittedName>
        <fullName evidence="8">RNA polymerase, sigma-24 subunit, ECF subfamily</fullName>
    </submittedName>
</protein>
<dbReference type="InterPro" id="IPR036388">
    <property type="entry name" value="WH-like_DNA-bd_sf"/>
</dbReference>
<dbReference type="InterPro" id="IPR013324">
    <property type="entry name" value="RNA_pol_sigma_r3/r4-like"/>
</dbReference>
<dbReference type="HOGENOM" id="CLU_047691_15_4_11"/>
<evidence type="ECO:0000259" key="7">
    <source>
        <dbReference type="Pfam" id="PF08281"/>
    </source>
</evidence>
<evidence type="ECO:0000256" key="4">
    <source>
        <dbReference type="ARBA" id="ARBA00023125"/>
    </source>
</evidence>
<dbReference type="PANTHER" id="PTHR43133">
    <property type="entry name" value="RNA POLYMERASE ECF-TYPE SIGMA FACTO"/>
    <property type="match status" value="1"/>
</dbReference>
<dbReference type="KEGG" id="cai:Caci_4104"/>
<dbReference type="InterPro" id="IPR013325">
    <property type="entry name" value="RNA_pol_sigma_r2"/>
</dbReference>
<dbReference type="eggNOG" id="COG1595">
    <property type="taxonomic scope" value="Bacteria"/>
</dbReference>
<evidence type="ECO:0000259" key="6">
    <source>
        <dbReference type="Pfam" id="PF04542"/>
    </source>
</evidence>
<dbReference type="InterPro" id="IPR039425">
    <property type="entry name" value="RNA_pol_sigma-70-like"/>
</dbReference>
<dbReference type="Pfam" id="PF04542">
    <property type="entry name" value="Sigma70_r2"/>
    <property type="match status" value="1"/>
</dbReference>
<dbReference type="AlphaFoldDB" id="C7QGC3"/>
<feature type="domain" description="RNA polymerase sigma factor 70 region 4 type 2" evidence="7">
    <location>
        <begin position="105"/>
        <end position="155"/>
    </location>
</feature>
<dbReference type="InParanoid" id="C7QGC3"/>
<dbReference type="InterPro" id="IPR014325">
    <property type="entry name" value="RNA_pol_sigma-E_actinobac"/>
</dbReference>
<sequence>MRASEEAEFDELVAGRATSLRRTAYLMCGDWHQAEDLVQVTFMKLHASWHRIRRQEAFDAYLRKTLLRALIDEKRRARWRWEAPTDMLPEVADPAPQPDGVRDLLVAGLRRLPPRQRATLVLRYFEDLSVEETAHALGCSPGTVKSQTSKGLAALRVIVDPVHLARTEELA</sequence>
<evidence type="ECO:0000256" key="3">
    <source>
        <dbReference type="ARBA" id="ARBA00023082"/>
    </source>
</evidence>
<dbReference type="Gene3D" id="1.10.1740.10">
    <property type="match status" value="1"/>
</dbReference>
<dbReference type="GO" id="GO:0003677">
    <property type="term" value="F:DNA binding"/>
    <property type="evidence" value="ECO:0007669"/>
    <property type="project" value="UniProtKB-KW"/>
</dbReference>
<evidence type="ECO:0000313" key="8">
    <source>
        <dbReference type="EMBL" id="ACU72968.1"/>
    </source>
</evidence>
<dbReference type="Gene3D" id="1.10.10.10">
    <property type="entry name" value="Winged helix-like DNA-binding domain superfamily/Winged helix DNA-binding domain"/>
    <property type="match status" value="1"/>
</dbReference>
<keyword evidence="5" id="KW-0804">Transcription</keyword>
<evidence type="ECO:0000256" key="5">
    <source>
        <dbReference type="ARBA" id="ARBA00023163"/>
    </source>
</evidence>
<evidence type="ECO:0000313" key="9">
    <source>
        <dbReference type="Proteomes" id="UP000000851"/>
    </source>
</evidence>
<evidence type="ECO:0000256" key="1">
    <source>
        <dbReference type="ARBA" id="ARBA00010641"/>
    </source>
</evidence>
<dbReference type="EMBL" id="CP001700">
    <property type="protein sequence ID" value="ACU72968.1"/>
    <property type="molecule type" value="Genomic_DNA"/>
</dbReference>
<dbReference type="NCBIfam" id="TIGR02937">
    <property type="entry name" value="sigma70-ECF"/>
    <property type="match status" value="1"/>
</dbReference>
<dbReference type="NCBIfam" id="TIGR02983">
    <property type="entry name" value="SigE-fam_strep"/>
    <property type="match status" value="1"/>
</dbReference>
<dbReference type="Proteomes" id="UP000000851">
    <property type="component" value="Chromosome"/>
</dbReference>
<dbReference type="PANTHER" id="PTHR43133:SF50">
    <property type="entry name" value="ECF RNA POLYMERASE SIGMA FACTOR SIGM"/>
    <property type="match status" value="1"/>
</dbReference>
<dbReference type="InterPro" id="IPR014284">
    <property type="entry name" value="RNA_pol_sigma-70_dom"/>
</dbReference>
<organism evidence="8 9">
    <name type="scientific">Catenulispora acidiphila (strain DSM 44928 / JCM 14897 / NBRC 102108 / NRRL B-24433 / ID139908)</name>
    <dbReference type="NCBI Taxonomy" id="479433"/>
    <lineage>
        <taxon>Bacteria</taxon>
        <taxon>Bacillati</taxon>
        <taxon>Actinomycetota</taxon>
        <taxon>Actinomycetes</taxon>
        <taxon>Catenulisporales</taxon>
        <taxon>Catenulisporaceae</taxon>
        <taxon>Catenulispora</taxon>
    </lineage>
</organism>